<organism evidence="2 3">
    <name type="scientific">Heyndrickxia oleronia</name>
    <dbReference type="NCBI Taxonomy" id="38875"/>
    <lineage>
        <taxon>Bacteria</taxon>
        <taxon>Bacillati</taxon>
        <taxon>Bacillota</taxon>
        <taxon>Bacilli</taxon>
        <taxon>Bacillales</taxon>
        <taxon>Bacillaceae</taxon>
        <taxon>Heyndrickxia</taxon>
    </lineage>
</organism>
<dbReference type="Proteomes" id="UP000189761">
    <property type="component" value="Unassembled WGS sequence"/>
</dbReference>
<dbReference type="SUPFAM" id="SSF55729">
    <property type="entry name" value="Acyl-CoA N-acyltransferases (Nat)"/>
    <property type="match status" value="1"/>
</dbReference>
<dbReference type="EMBL" id="MTLA01000157">
    <property type="protein sequence ID" value="OOP67814.1"/>
    <property type="molecule type" value="Genomic_DNA"/>
</dbReference>
<protein>
    <recommendedName>
        <fullName evidence="1">N-acetyltransferase domain-containing protein</fullName>
    </recommendedName>
</protein>
<dbReference type="GO" id="GO:0016747">
    <property type="term" value="F:acyltransferase activity, transferring groups other than amino-acyl groups"/>
    <property type="evidence" value="ECO:0007669"/>
    <property type="project" value="InterPro"/>
</dbReference>
<dbReference type="InterPro" id="IPR016181">
    <property type="entry name" value="Acyl_CoA_acyltransferase"/>
</dbReference>
<evidence type="ECO:0000259" key="1">
    <source>
        <dbReference type="PROSITE" id="PS51186"/>
    </source>
</evidence>
<gene>
    <name evidence="2" type="ORF">BWZ43_13815</name>
</gene>
<dbReference type="InterPro" id="IPR000182">
    <property type="entry name" value="GNAT_dom"/>
</dbReference>
<sequence>MNDQLNFHTNFTNDPNKREKLYPLFEKIFGIETSLLEDFYNRGLWNDQYVPYTYFDGEQAVANASIFPLDMQINGVRKKCVGIQSVMTDPVYRGRGLMKDLFKKILVDIDKQYEYAFLFTESPSLYTPFGFHVVKQYYFKIEYNHVPFNPPPKMKNLNLFNQEDVNILMNIFPHKEALSKKFAPLTYEHALYFNFYSPNLNQKFYYIKELNTIIVFEVSKGICRVFDIVSETIPAIEELCAFIPFPFHTIEFYFSPDVFKLPHVEEIEYNTENHLMIRGQLLLHGESFMMPLTAEF</sequence>
<dbReference type="Pfam" id="PF13527">
    <property type="entry name" value="Acetyltransf_9"/>
    <property type="match status" value="1"/>
</dbReference>
<dbReference type="RefSeq" id="WP_078110441.1">
    <property type="nucleotide sequence ID" value="NZ_CP065424.1"/>
</dbReference>
<name>A0A8E2I6V9_9BACI</name>
<dbReference type="Gene3D" id="3.40.630.30">
    <property type="match status" value="1"/>
</dbReference>
<evidence type="ECO:0000313" key="3">
    <source>
        <dbReference type="Proteomes" id="UP000189761"/>
    </source>
</evidence>
<proteinExistence type="predicted"/>
<dbReference type="AlphaFoldDB" id="A0A8E2I6V9"/>
<dbReference type="PROSITE" id="PS51186">
    <property type="entry name" value="GNAT"/>
    <property type="match status" value="1"/>
</dbReference>
<accession>A0A8E2I6V9</accession>
<reference evidence="2 3" key="1">
    <citation type="submission" date="2017-01" db="EMBL/GenBank/DDBJ databases">
        <title>Draft genome sequence of Bacillus oleronius.</title>
        <authorList>
            <person name="Allam M."/>
        </authorList>
    </citation>
    <scope>NUCLEOTIDE SEQUENCE [LARGE SCALE GENOMIC DNA]</scope>
    <source>
        <strain evidence="2 3">DSM 9356</strain>
    </source>
</reference>
<keyword evidence="3" id="KW-1185">Reference proteome</keyword>
<evidence type="ECO:0000313" key="2">
    <source>
        <dbReference type="EMBL" id="OOP67814.1"/>
    </source>
</evidence>
<comment type="caution">
    <text evidence="2">The sequence shown here is derived from an EMBL/GenBank/DDBJ whole genome shotgun (WGS) entry which is preliminary data.</text>
</comment>
<feature type="domain" description="N-acetyltransferase" evidence="1">
    <location>
        <begin position="5"/>
        <end position="153"/>
    </location>
</feature>